<reference evidence="3" key="3">
    <citation type="submission" date="2015-02" db="UniProtKB">
        <authorList>
            <consortium name="EnsemblProtists"/>
        </authorList>
    </citation>
    <scope>IDENTIFICATION</scope>
    <source>
        <strain evidence="3">DAOM BR144</strain>
    </source>
</reference>
<evidence type="ECO:0008006" key="5">
    <source>
        <dbReference type="Google" id="ProtNLM"/>
    </source>
</evidence>
<evidence type="ECO:0000313" key="3">
    <source>
        <dbReference type="EnsemblProtists" id="PYU1_T010885"/>
    </source>
</evidence>
<evidence type="ECO:0000256" key="1">
    <source>
        <dbReference type="SAM" id="MobiDB-lite"/>
    </source>
</evidence>
<organism evidence="3 4">
    <name type="scientific">Globisporangium ultimum (strain ATCC 200006 / CBS 805.95 / DAOM BR144)</name>
    <name type="common">Pythium ultimum</name>
    <dbReference type="NCBI Taxonomy" id="431595"/>
    <lineage>
        <taxon>Eukaryota</taxon>
        <taxon>Sar</taxon>
        <taxon>Stramenopiles</taxon>
        <taxon>Oomycota</taxon>
        <taxon>Peronosporomycetes</taxon>
        <taxon>Pythiales</taxon>
        <taxon>Pythiaceae</taxon>
        <taxon>Globisporangium</taxon>
    </lineage>
</organism>
<sequence length="342" mass="36847">RSSALIALTAAVLLCGAWLPLAVAVPEISFASSDDSYAPGTVRPAGLSRAAASSDVVAATVTASKSSDSKSVHSYSPSSGGSNSSASKCGTGEPTTGYISDAYADWIWENRMHKEFRNFSTSIFDQLLTANGTLSYCVRWDSPRNLSKTTASKFKAMLERQYAQWNKWLVGYGCWPIQTISIDVVGVAVNSTAQLDWTDDSLGSIYVGELDTDGVITCPDACYKHRDGFKSADMSGCKGTPFDIMLWPTLDQGGGVGGDWGQRVDEKAMLATLDANTSVIVAHEIGHGFGLPDFYQPSEKPGADMPNLIMEAGKTKSVTEGDGVLMRRGWDYVRKHRYPEFV</sequence>
<dbReference type="VEuPathDB" id="FungiDB:PYU1_G010862"/>
<dbReference type="AlphaFoldDB" id="K3X0Y6"/>
<reference evidence="4" key="1">
    <citation type="journal article" date="2010" name="Genome Biol.">
        <title>Genome sequence of the necrotrophic plant pathogen Pythium ultimum reveals original pathogenicity mechanisms and effector repertoire.</title>
        <authorList>
            <person name="Levesque C.A."/>
            <person name="Brouwer H."/>
            <person name="Cano L."/>
            <person name="Hamilton J.P."/>
            <person name="Holt C."/>
            <person name="Huitema E."/>
            <person name="Raffaele S."/>
            <person name="Robideau G.P."/>
            <person name="Thines M."/>
            <person name="Win J."/>
            <person name="Zerillo M.M."/>
            <person name="Beakes G.W."/>
            <person name="Boore J.L."/>
            <person name="Busam D."/>
            <person name="Dumas B."/>
            <person name="Ferriera S."/>
            <person name="Fuerstenberg S.I."/>
            <person name="Gachon C.M."/>
            <person name="Gaulin E."/>
            <person name="Govers F."/>
            <person name="Grenville-Briggs L."/>
            <person name="Horner N."/>
            <person name="Hostetler J."/>
            <person name="Jiang R.H."/>
            <person name="Johnson J."/>
            <person name="Krajaejun T."/>
            <person name="Lin H."/>
            <person name="Meijer H.J."/>
            <person name="Moore B."/>
            <person name="Morris P."/>
            <person name="Phuntmart V."/>
            <person name="Puiu D."/>
            <person name="Shetty J."/>
            <person name="Stajich J.E."/>
            <person name="Tripathy S."/>
            <person name="Wawra S."/>
            <person name="van West P."/>
            <person name="Whitty B.R."/>
            <person name="Coutinho P.M."/>
            <person name="Henrissat B."/>
            <person name="Martin F."/>
            <person name="Thomas P.D."/>
            <person name="Tyler B.M."/>
            <person name="De Vries R.P."/>
            <person name="Kamoun S."/>
            <person name="Yandell M."/>
            <person name="Tisserat N."/>
            <person name="Buell C.R."/>
        </authorList>
    </citation>
    <scope>NUCLEOTIDE SEQUENCE</scope>
    <source>
        <strain evidence="4">DAOM:BR144</strain>
    </source>
</reference>
<dbReference type="HOGENOM" id="CLU_016835_1_0_1"/>
<feature type="region of interest" description="Disordered" evidence="1">
    <location>
        <begin position="68"/>
        <end position="91"/>
    </location>
</feature>
<dbReference type="EnsemblProtists" id="PYU1_T010885">
    <property type="protein sequence ID" value="PYU1_T010885"/>
    <property type="gene ID" value="PYU1_G010862"/>
</dbReference>
<proteinExistence type="predicted"/>
<feature type="compositionally biased region" description="Low complexity" evidence="1">
    <location>
        <begin position="72"/>
        <end position="87"/>
    </location>
</feature>
<dbReference type="SUPFAM" id="SSF55486">
    <property type="entry name" value="Metalloproteases ('zincins'), catalytic domain"/>
    <property type="match status" value="1"/>
</dbReference>
<dbReference type="InParanoid" id="K3X0Y6"/>
<feature type="chain" id="PRO_5003872692" description="Neutral zinc metallopeptidase" evidence="2">
    <location>
        <begin position="25"/>
        <end position="342"/>
    </location>
</feature>
<keyword evidence="2" id="KW-0732">Signal</keyword>
<feature type="signal peptide" evidence="2">
    <location>
        <begin position="1"/>
        <end position="24"/>
    </location>
</feature>
<dbReference type="eggNOG" id="ENOG502QQXU">
    <property type="taxonomic scope" value="Eukaryota"/>
</dbReference>
<reference evidence="4" key="2">
    <citation type="submission" date="2010-04" db="EMBL/GenBank/DDBJ databases">
        <authorList>
            <person name="Buell R."/>
            <person name="Hamilton J."/>
            <person name="Hostetler J."/>
        </authorList>
    </citation>
    <scope>NUCLEOTIDE SEQUENCE [LARGE SCALE GENOMIC DNA]</scope>
    <source>
        <strain evidence="4">DAOM:BR144</strain>
    </source>
</reference>
<evidence type="ECO:0000256" key="2">
    <source>
        <dbReference type="SAM" id="SignalP"/>
    </source>
</evidence>
<evidence type="ECO:0000313" key="4">
    <source>
        <dbReference type="Proteomes" id="UP000019132"/>
    </source>
</evidence>
<dbReference type="STRING" id="431595.K3X0Y6"/>
<keyword evidence="4" id="KW-1185">Reference proteome</keyword>
<accession>K3X0Y6</accession>
<name>K3X0Y6_GLOUD</name>
<dbReference type="EMBL" id="GL376590">
    <property type="status" value="NOT_ANNOTATED_CDS"/>
    <property type="molecule type" value="Genomic_DNA"/>
</dbReference>
<dbReference type="Proteomes" id="UP000019132">
    <property type="component" value="Unassembled WGS sequence"/>
</dbReference>
<dbReference type="PANTHER" id="PTHR35606:SF4">
    <property type="entry name" value="CELLULOSE-BINDING FAMILY II PROTEIN"/>
    <property type="match status" value="1"/>
</dbReference>
<protein>
    <recommendedName>
        <fullName evidence="5">Neutral zinc metallopeptidase</fullName>
    </recommendedName>
</protein>
<dbReference type="PANTHER" id="PTHR35606">
    <property type="entry name" value="CELLULOSE-BINDING FAMILY II PROTEIN"/>
    <property type="match status" value="1"/>
</dbReference>